<dbReference type="InterPro" id="IPR039919">
    <property type="entry name" value="ARHGEF10/ARHGEF17"/>
</dbReference>
<sequence length="382" mass="43170">LIDGVSVVGTKKLRLVLLSDMLLCLSPVGKKKRIMPGLLNTPKYKFKLKWNVPLSDVEFVEYGTGVSVAAGKYGTITTYSEQGKYRQATVEIQKHIEDLQHDLAVIGQIAGLASSLRGKHQLLDQQKVERWYKSVENTITEEMKTVNMFWLELSLPTKSGQHNYVFNLSSPTVKEEWQADAMNAKLALESRNNPGWYLPEDDLTGGLSILRRNMPLLAEFFDLFIFNTKSRVEHTITYPVEASNISTSIRGLGYYVWISARGEMQGHVSVVRFDRNACLPRLVESFNVCPGTVYSIAHIPPMNSRPDQSADKYHTKYGFPFPTVWLGSHSSKIYIYDADSDDRSRPLMELKLRDAPLAMKYAMRKVYVGLANGTLAIFRSNT</sequence>
<evidence type="ECO:0000256" key="1">
    <source>
        <dbReference type="ARBA" id="ARBA00022658"/>
    </source>
</evidence>
<dbReference type="GO" id="GO:0051496">
    <property type="term" value="P:positive regulation of stress fiber assembly"/>
    <property type="evidence" value="ECO:0007669"/>
    <property type="project" value="TreeGrafter"/>
</dbReference>
<evidence type="ECO:0000313" key="3">
    <source>
        <dbReference type="Proteomes" id="UP001152795"/>
    </source>
</evidence>
<dbReference type="PANTHER" id="PTHR12877:SF7">
    <property type="entry name" value="RHO GUANINE NUCLEOTIDE EXCHANGE FACTOR 10-LIKE PROTEIN"/>
    <property type="match status" value="1"/>
</dbReference>
<keyword evidence="1" id="KW-0344">Guanine-nucleotide releasing factor</keyword>
<protein>
    <submittedName>
        <fullName evidence="2">Uncharacterized protein</fullName>
    </submittedName>
</protein>
<accession>A0A7D9EZ06</accession>
<keyword evidence="3" id="KW-1185">Reference proteome</keyword>
<organism evidence="2 3">
    <name type="scientific">Paramuricea clavata</name>
    <name type="common">Red gorgonian</name>
    <name type="synonym">Violescent sea-whip</name>
    <dbReference type="NCBI Taxonomy" id="317549"/>
    <lineage>
        <taxon>Eukaryota</taxon>
        <taxon>Metazoa</taxon>
        <taxon>Cnidaria</taxon>
        <taxon>Anthozoa</taxon>
        <taxon>Octocorallia</taxon>
        <taxon>Malacalcyonacea</taxon>
        <taxon>Plexauridae</taxon>
        <taxon>Paramuricea</taxon>
    </lineage>
</organism>
<feature type="non-terminal residue" evidence="2">
    <location>
        <position position="382"/>
    </location>
</feature>
<gene>
    <name evidence="2" type="ORF">PACLA_8A069521</name>
</gene>
<dbReference type="SUPFAM" id="SSF69322">
    <property type="entry name" value="Tricorn protease domain 2"/>
    <property type="match status" value="1"/>
</dbReference>
<dbReference type="OrthoDB" id="5969286at2759"/>
<dbReference type="PANTHER" id="PTHR12877">
    <property type="entry name" value="RHO GUANINE NUCLEOTIDE EXCHANGE FACTOR"/>
    <property type="match status" value="1"/>
</dbReference>
<comment type="caution">
    <text evidence="2">The sequence shown here is derived from an EMBL/GenBank/DDBJ whole genome shotgun (WGS) entry which is preliminary data.</text>
</comment>
<dbReference type="GO" id="GO:0030036">
    <property type="term" value="P:actin cytoskeleton organization"/>
    <property type="evidence" value="ECO:0007669"/>
    <property type="project" value="TreeGrafter"/>
</dbReference>
<dbReference type="Proteomes" id="UP001152795">
    <property type="component" value="Unassembled WGS sequence"/>
</dbReference>
<reference evidence="2" key="1">
    <citation type="submission" date="2020-04" db="EMBL/GenBank/DDBJ databases">
        <authorList>
            <person name="Alioto T."/>
            <person name="Alioto T."/>
            <person name="Gomez Garrido J."/>
        </authorList>
    </citation>
    <scope>NUCLEOTIDE SEQUENCE</scope>
    <source>
        <strain evidence="2">A484AB</strain>
    </source>
</reference>
<name>A0A7D9EZ06_PARCT</name>
<dbReference type="Pfam" id="PF19056">
    <property type="entry name" value="WD40_2"/>
    <property type="match status" value="1"/>
</dbReference>
<dbReference type="EMBL" id="CACRXK020010006">
    <property type="protein sequence ID" value="CAB4018446.1"/>
    <property type="molecule type" value="Genomic_DNA"/>
</dbReference>
<dbReference type="AlphaFoldDB" id="A0A7D9EZ06"/>
<evidence type="ECO:0000313" key="2">
    <source>
        <dbReference type="EMBL" id="CAB4018446.1"/>
    </source>
</evidence>
<dbReference type="GO" id="GO:0005085">
    <property type="term" value="F:guanyl-nucleotide exchange factor activity"/>
    <property type="evidence" value="ECO:0007669"/>
    <property type="project" value="UniProtKB-KW"/>
</dbReference>
<proteinExistence type="predicted"/>
<feature type="non-terminal residue" evidence="2">
    <location>
        <position position="1"/>
    </location>
</feature>
<dbReference type="Pfam" id="PF19057">
    <property type="entry name" value="PH_19"/>
    <property type="match status" value="1"/>
</dbReference>